<gene>
    <name evidence="2" type="ORF">ZHAS_00017319</name>
</gene>
<proteinExistence type="predicted"/>
<dbReference type="EMBL" id="KE525343">
    <property type="protein sequence ID" value="KFB49162.1"/>
    <property type="molecule type" value="Genomic_DNA"/>
</dbReference>
<protein>
    <submittedName>
        <fullName evidence="2 3">Uncharacterized protein</fullName>
    </submittedName>
</protein>
<dbReference type="EnsemblMetazoa" id="ASIC017319-RA">
    <property type="protein sequence ID" value="ASIC017319-PA"/>
    <property type="gene ID" value="ASIC017319"/>
</dbReference>
<dbReference type="EMBL" id="ATLV01023429">
    <property type="status" value="NOT_ANNOTATED_CDS"/>
    <property type="molecule type" value="Genomic_DNA"/>
</dbReference>
<accession>A0A084WG18</accession>
<evidence type="ECO:0000313" key="3">
    <source>
        <dbReference type="EnsemblMetazoa" id="ASIC017319-PA"/>
    </source>
</evidence>
<dbReference type="AlphaFoldDB" id="A0A084WG18"/>
<dbReference type="VEuPathDB" id="VectorBase:ASIC017319"/>
<organism evidence="2">
    <name type="scientific">Anopheles sinensis</name>
    <name type="common">Mosquito</name>
    <dbReference type="NCBI Taxonomy" id="74873"/>
    <lineage>
        <taxon>Eukaryota</taxon>
        <taxon>Metazoa</taxon>
        <taxon>Ecdysozoa</taxon>
        <taxon>Arthropoda</taxon>
        <taxon>Hexapoda</taxon>
        <taxon>Insecta</taxon>
        <taxon>Pterygota</taxon>
        <taxon>Neoptera</taxon>
        <taxon>Endopterygota</taxon>
        <taxon>Diptera</taxon>
        <taxon>Nematocera</taxon>
        <taxon>Culicoidea</taxon>
        <taxon>Culicidae</taxon>
        <taxon>Anophelinae</taxon>
        <taxon>Anopheles</taxon>
    </lineage>
</organism>
<name>A0A084WG18_ANOSI</name>
<reference evidence="2 4" key="1">
    <citation type="journal article" date="2014" name="BMC Genomics">
        <title>Genome sequence of Anopheles sinensis provides insight into genetics basis of mosquito competence for malaria parasites.</title>
        <authorList>
            <person name="Zhou D."/>
            <person name="Zhang D."/>
            <person name="Ding G."/>
            <person name="Shi L."/>
            <person name="Hou Q."/>
            <person name="Ye Y."/>
            <person name="Xu Y."/>
            <person name="Zhou H."/>
            <person name="Xiong C."/>
            <person name="Li S."/>
            <person name="Yu J."/>
            <person name="Hong S."/>
            <person name="Yu X."/>
            <person name="Zou P."/>
            <person name="Chen C."/>
            <person name="Chang X."/>
            <person name="Wang W."/>
            <person name="Lv Y."/>
            <person name="Sun Y."/>
            <person name="Ma L."/>
            <person name="Shen B."/>
            <person name="Zhu C."/>
        </authorList>
    </citation>
    <scope>NUCLEOTIDE SEQUENCE [LARGE SCALE GENOMIC DNA]</scope>
</reference>
<sequence>MQHVAAGGREDDPHRTKVAFGQQARRENDTSTRNDFGRVEPRGTVDRENR</sequence>
<evidence type="ECO:0000256" key="1">
    <source>
        <dbReference type="SAM" id="MobiDB-lite"/>
    </source>
</evidence>
<reference evidence="3" key="2">
    <citation type="submission" date="2020-05" db="UniProtKB">
        <authorList>
            <consortium name="EnsemblMetazoa"/>
        </authorList>
    </citation>
    <scope>IDENTIFICATION</scope>
</reference>
<evidence type="ECO:0000313" key="2">
    <source>
        <dbReference type="EMBL" id="KFB49162.1"/>
    </source>
</evidence>
<evidence type="ECO:0000313" key="4">
    <source>
        <dbReference type="Proteomes" id="UP000030765"/>
    </source>
</evidence>
<feature type="region of interest" description="Disordered" evidence="1">
    <location>
        <begin position="1"/>
        <end position="50"/>
    </location>
</feature>
<feature type="compositionally biased region" description="Basic and acidic residues" evidence="1">
    <location>
        <begin position="24"/>
        <end position="50"/>
    </location>
</feature>
<keyword evidence="4" id="KW-1185">Reference proteome</keyword>
<dbReference type="Proteomes" id="UP000030765">
    <property type="component" value="Unassembled WGS sequence"/>
</dbReference>